<dbReference type="PANTHER" id="PTHR11124">
    <property type="entry name" value="VACUOLAR SORTING PROTEIN VPS29"/>
    <property type="match status" value="1"/>
</dbReference>
<name>A0A4R2RXS1_9BACL</name>
<evidence type="ECO:0000313" key="5">
    <source>
        <dbReference type="Proteomes" id="UP000294746"/>
    </source>
</evidence>
<dbReference type="SUPFAM" id="SSF56300">
    <property type="entry name" value="Metallo-dependent phosphatases"/>
    <property type="match status" value="1"/>
</dbReference>
<reference evidence="4 5" key="1">
    <citation type="submission" date="2019-03" db="EMBL/GenBank/DDBJ databases">
        <title>Genomic Encyclopedia of Type Strains, Phase IV (KMG-IV): sequencing the most valuable type-strain genomes for metagenomic binning, comparative biology and taxonomic classification.</title>
        <authorList>
            <person name="Goeker M."/>
        </authorList>
    </citation>
    <scope>NUCLEOTIDE SEQUENCE [LARGE SCALE GENOMIC DNA]</scope>
    <source>
        <strain evidence="4 5">DSM 46831</strain>
    </source>
</reference>
<dbReference type="InterPro" id="IPR041802">
    <property type="entry name" value="MPP_YfcE"/>
</dbReference>
<dbReference type="InterPro" id="IPR000979">
    <property type="entry name" value="Phosphodiesterase_MJ0936/Vps29"/>
</dbReference>
<sequence length="169" mass="19311">MKILITSDSHGKKDLLEQIIEREKPDHTIHCGDFCTDLIELPDVPLTVVRGNCDWERVPEEDTYEVDGLRFYVTHGHLFRVSQSGLPLKYRAEEKDAQIVCFGHSHYPVCDQVDERLYINPGSIKQARGFAYPTYSVLSIGTDQQIEVTYHQVDGTPITERGGTYQLKK</sequence>
<dbReference type="OrthoDB" id="9813918at2"/>
<dbReference type="Pfam" id="PF12850">
    <property type="entry name" value="Metallophos_2"/>
    <property type="match status" value="1"/>
</dbReference>
<keyword evidence="5" id="KW-1185">Reference proteome</keyword>
<feature type="domain" description="Calcineurin-like phosphoesterase" evidence="3">
    <location>
        <begin position="1"/>
        <end position="142"/>
    </location>
</feature>
<dbReference type="InterPro" id="IPR029052">
    <property type="entry name" value="Metallo-depent_PP-like"/>
</dbReference>
<comment type="similarity">
    <text evidence="1 2">Belongs to the metallophosphoesterase superfamily. YfcE family.</text>
</comment>
<dbReference type="GO" id="GO:0046872">
    <property type="term" value="F:metal ion binding"/>
    <property type="evidence" value="ECO:0007669"/>
    <property type="project" value="UniProtKB-KW"/>
</dbReference>
<dbReference type="NCBIfam" id="TIGR00040">
    <property type="entry name" value="yfcE"/>
    <property type="match status" value="1"/>
</dbReference>
<proteinExistence type="inferred from homology"/>
<dbReference type="Proteomes" id="UP000294746">
    <property type="component" value="Unassembled WGS sequence"/>
</dbReference>
<dbReference type="EC" id="3.1.4.-" evidence="2"/>
<comment type="caution">
    <text evidence="4">The sequence shown here is derived from an EMBL/GenBank/DDBJ whole genome shotgun (WGS) entry which is preliminary data.</text>
</comment>
<comment type="cofactor">
    <cofactor evidence="2">
        <name>a divalent metal cation</name>
        <dbReference type="ChEBI" id="CHEBI:60240"/>
    </cofactor>
</comment>
<evidence type="ECO:0000313" key="4">
    <source>
        <dbReference type="EMBL" id="TCP69346.1"/>
    </source>
</evidence>
<protein>
    <recommendedName>
        <fullName evidence="2">Phosphoesterase</fullName>
        <ecNumber evidence="2">3.1.4.-</ecNumber>
    </recommendedName>
</protein>
<evidence type="ECO:0000259" key="3">
    <source>
        <dbReference type="Pfam" id="PF12850"/>
    </source>
</evidence>
<dbReference type="InterPro" id="IPR024654">
    <property type="entry name" value="Calcineurin-like_PHP_lpxH"/>
</dbReference>
<dbReference type="EMBL" id="SLXV01000009">
    <property type="protein sequence ID" value="TCP69346.1"/>
    <property type="molecule type" value="Genomic_DNA"/>
</dbReference>
<evidence type="ECO:0000256" key="1">
    <source>
        <dbReference type="ARBA" id="ARBA00008950"/>
    </source>
</evidence>
<dbReference type="GO" id="GO:0016787">
    <property type="term" value="F:hydrolase activity"/>
    <property type="evidence" value="ECO:0007669"/>
    <property type="project" value="UniProtKB-UniRule"/>
</dbReference>
<keyword evidence="2" id="KW-0479">Metal-binding</keyword>
<evidence type="ECO:0000256" key="2">
    <source>
        <dbReference type="RuleBase" id="RU362039"/>
    </source>
</evidence>
<gene>
    <name evidence="4" type="ORF">EDD57_1094</name>
</gene>
<dbReference type="AlphaFoldDB" id="A0A4R2RXS1"/>
<dbReference type="CDD" id="cd00841">
    <property type="entry name" value="MPP_YfcE"/>
    <property type="match status" value="1"/>
</dbReference>
<organism evidence="4 5">
    <name type="scientific">Baia soyae</name>
    <dbReference type="NCBI Taxonomy" id="1544746"/>
    <lineage>
        <taxon>Bacteria</taxon>
        <taxon>Bacillati</taxon>
        <taxon>Bacillota</taxon>
        <taxon>Bacilli</taxon>
        <taxon>Bacillales</taxon>
        <taxon>Thermoactinomycetaceae</taxon>
        <taxon>Baia</taxon>
    </lineage>
</organism>
<dbReference type="RefSeq" id="WP_131848298.1">
    <property type="nucleotide sequence ID" value="NZ_SLXV01000009.1"/>
</dbReference>
<accession>A0A4R2RXS1</accession>
<dbReference type="Gene3D" id="3.60.21.10">
    <property type="match status" value="1"/>
</dbReference>